<feature type="domain" description="CRIB" evidence="3">
    <location>
        <begin position="104"/>
        <end position="138"/>
    </location>
</feature>
<feature type="compositionally biased region" description="Acidic residues" evidence="2">
    <location>
        <begin position="32"/>
        <end position="49"/>
    </location>
</feature>
<evidence type="ECO:0000256" key="1">
    <source>
        <dbReference type="ARBA" id="ARBA00022468"/>
    </source>
</evidence>
<dbReference type="InterPro" id="IPR000095">
    <property type="entry name" value="CRIB_dom"/>
</dbReference>
<dbReference type="GO" id="GO:0005096">
    <property type="term" value="F:GTPase activator activity"/>
    <property type="evidence" value="ECO:0007669"/>
    <property type="project" value="UniProtKB-KW"/>
</dbReference>
<name>A0AA88QAA0_9ASTE</name>
<dbReference type="InterPro" id="IPR044785">
    <property type="entry name" value="RopGAP1-5"/>
</dbReference>
<dbReference type="PANTHER" id="PTHR23177:SF74">
    <property type="entry name" value="RHO GTPASE-ACTIVATING PROTEIN 3"/>
    <property type="match status" value="1"/>
</dbReference>
<keyword evidence="1" id="KW-0343">GTPase activation</keyword>
<evidence type="ECO:0000256" key="2">
    <source>
        <dbReference type="SAM" id="MobiDB-lite"/>
    </source>
</evidence>
<evidence type="ECO:0000259" key="3">
    <source>
        <dbReference type="SMART" id="SM00285"/>
    </source>
</evidence>
<dbReference type="PANTHER" id="PTHR23177">
    <property type="entry name" value="MKIAA1688 PROTEIN"/>
    <property type="match status" value="1"/>
</dbReference>
<organism evidence="4 5">
    <name type="scientific">Escallonia rubra</name>
    <dbReference type="NCBI Taxonomy" id="112253"/>
    <lineage>
        <taxon>Eukaryota</taxon>
        <taxon>Viridiplantae</taxon>
        <taxon>Streptophyta</taxon>
        <taxon>Embryophyta</taxon>
        <taxon>Tracheophyta</taxon>
        <taxon>Spermatophyta</taxon>
        <taxon>Magnoliopsida</taxon>
        <taxon>eudicotyledons</taxon>
        <taxon>Gunneridae</taxon>
        <taxon>Pentapetalae</taxon>
        <taxon>asterids</taxon>
        <taxon>campanulids</taxon>
        <taxon>Escalloniales</taxon>
        <taxon>Escalloniaceae</taxon>
        <taxon>Escallonia</taxon>
    </lineage>
</organism>
<dbReference type="EMBL" id="JAVXUO010003215">
    <property type="protein sequence ID" value="KAK2965523.1"/>
    <property type="molecule type" value="Genomic_DNA"/>
</dbReference>
<keyword evidence="5" id="KW-1185">Reference proteome</keyword>
<evidence type="ECO:0000313" key="5">
    <source>
        <dbReference type="Proteomes" id="UP001187471"/>
    </source>
</evidence>
<dbReference type="Proteomes" id="UP001187471">
    <property type="component" value="Unassembled WGS sequence"/>
</dbReference>
<evidence type="ECO:0000313" key="4">
    <source>
        <dbReference type="EMBL" id="KAK2965523.1"/>
    </source>
</evidence>
<comment type="caution">
    <text evidence="4">The sequence shown here is derived from an EMBL/GenBank/DDBJ whole genome shotgun (WGS) entry which is preliminary data.</text>
</comment>
<reference evidence="4" key="1">
    <citation type="submission" date="2022-12" db="EMBL/GenBank/DDBJ databases">
        <title>Draft genome assemblies for two species of Escallonia (Escalloniales).</title>
        <authorList>
            <person name="Chanderbali A."/>
            <person name="Dervinis C."/>
            <person name="Anghel I."/>
            <person name="Soltis D."/>
            <person name="Soltis P."/>
            <person name="Zapata F."/>
        </authorList>
    </citation>
    <scope>NUCLEOTIDE SEQUENCE</scope>
    <source>
        <strain evidence="4">UCBG92.1500</strain>
        <tissue evidence="4">Leaf</tissue>
    </source>
</reference>
<feature type="region of interest" description="Disordered" evidence="2">
    <location>
        <begin position="1"/>
        <end position="51"/>
    </location>
</feature>
<sequence length="274" mass="31298">MTRLFRSKSCGVGAQSAFASSPPPSPSFYLTNDEEEDEEEEEEEDEEFDGYFGNNRITTPFIAPDDRQQGQGSQFPVLAVLAAALRKSLVTCSVETDDASSLDIGSPKDVMHVSHVTFDRFNGFLGLPVELEPEVSPKAPSARLCYLIQAKKLDASQVFPCDLWIGDLWRCRRKRRLMRRLLIEQEQVKKKVLNWTKQRKRRGWVRCIRWMAMKLFSRIFSVPCINKEGFIDDAAAYKIRADAIIDELVPKCKYKGKSLVNQGRIALILKTWIE</sequence>
<gene>
    <name evidence="4" type="ORF">RJ640_008873</name>
</gene>
<dbReference type="AlphaFoldDB" id="A0AA88QAA0"/>
<dbReference type="SMART" id="SM00285">
    <property type="entry name" value="PBD"/>
    <property type="match status" value="1"/>
</dbReference>
<proteinExistence type="predicted"/>
<protein>
    <recommendedName>
        <fullName evidence="3">CRIB domain-containing protein</fullName>
    </recommendedName>
</protein>
<accession>A0AA88QAA0</accession>